<proteinExistence type="inferred from homology"/>
<evidence type="ECO:0000256" key="2">
    <source>
        <dbReference type="ARBA" id="ARBA00022676"/>
    </source>
</evidence>
<dbReference type="Pfam" id="PF21269">
    <property type="entry name" value="TreT_GT1"/>
    <property type="match status" value="1"/>
</dbReference>
<name>X1Q0U0_9ZZZZ</name>
<evidence type="ECO:0000256" key="3">
    <source>
        <dbReference type="ARBA" id="ARBA00022679"/>
    </source>
</evidence>
<sequence>MLESYIRTNKENANQLDLDDADFVIVHDPQPAALINHFPNRKGKWIWRCHIDLSTPDPKVWEFLKTHVSKYDAAVFHIEQFTKIDLPIKQFVIPPSIDPLSEKNRDLTNAEIESVLKSFDIDTEKPIISQIGRFDSLKDPQGVLKVHQHLRNHKFFSEIYHLLKNGLKTDVIQSRKTEIDCQLILAGGLPHDDPEGLQVCKDLQKKIGKNRDAHILC</sequence>
<gene>
    <name evidence="5" type="ORF">S06H3_46936</name>
</gene>
<evidence type="ECO:0000256" key="1">
    <source>
        <dbReference type="ARBA" id="ARBA00009481"/>
    </source>
</evidence>
<dbReference type="InterPro" id="IPR049438">
    <property type="entry name" value="TreT_GT1"/>
</dbReference>
<reference evidence="5" key="1">
    <citation type="journal article" date="2014" name="Front. Microbiol.">
        <title>High frequency of phylogenetically diverse reductive dehalogenase-homologous genes in deep subseafloor sedimentary metagenomes.</title>
        <authorList>
            <person name="Kawai M."/>
            <person name="Futagami T."/>
            <person name="Toyoda A."/>
            <person name="Takaki Y."/>
            <person name="Nishi S."/>
            <person name="Hori S."/>
            <person name="Arai W."/>
            <person name="Tsubouchi T."/>
            <person name="Morono Y."/>
            <person name="Uchiyama I."/>
            <person name="Ito T."/>
            <person name="Fujiyama A."/>
            <person name="Inagaki F."/>
            <person name="Takami H."/>
        </authorList>
    </citation>
    <scope>NUCLEOTIDE SEQUENCE</scope>
    <source>
        <strain evidence="5">Expedition CK06-06</strain>
    </source>
</reference>
<feature type="non-terminal residue" evidence="5">
    <location>
        <position position="217"/>
    </location>
</feature>
<dbReference type="AlphaFoldDB" id="X1Q0U0"/>
<accession>X1Q0U0</accession>
<protein>
    <recommendedName>
        <fullName evidence="4">Trehalose synthase N-terminal domain-containing protein</fullName>
    </recommendedName>
</protein>
<dbReference type="EMBL" id="BARV01029436">
    <property type="protein sequence ID" value="GAI44705.1"/>
    <property type="molecule type" value="Genomic_DNA"/>
</dbReference>
<keyword evidence="3" id="KW-0808">Transferase</keyword>
<organism evidence="5">
    <name type="scientific">marine sediment metagenome</name>
    <dbReference type="NCBI Taxonomy" id="412755"/>
    <lineage>
        <taxon>unclassified sequences</taxon>
        <taxon>metagenomes</taxon>
        <taxon>ecological metagenomes</taxon>
    </lineage>
</organism>
<feature type="domain" description="Trehalose synthase N-terminal" evidence="4">
    <location>
        <begin position="2"/>
        <end position="82"/>
    </location>
</feature>
<dbReference type="Gene3D" id="3.40.50.2000">
    <property type="entry name" value="Glycogen Phosphorylase B"/>
    <property type="match status" value="1"/>
</dbReference>
<dbReference type="SUPFAM" id="SSF53756">
    <property type="entry name" value="UDP-Glycosyltransferase/glycogen phosphorylase"/>
    <property type="match status" value="1"/>
</dbReference>
<keyword evidence="2" id="KW-0328">Glycosyltransferase</keyword>
<dbReference type="GO" id="GO:0016757">
    <property type="term" value="F:glycosyltransferase activity"/>
    <property type="evidence" value="ECO:0007669"/>
    <property type="project" value="UniProtKB-KW"/>
</dbReference>
<comment type="similarity">
    <text evidence="1">Belongs to the glycosyltransferase group 1 family. Glycosyltransferase 4 subfamily.</text>
</comment>
<evidence type="ECO:0000313" key="5">
    <source>
        <dbReference type="EMBL" id="GAI44705.1"/>
    </source>
</evidence>
<dbReference type="PANTHER" id="PTHR47779:SF1">
    <property type="entry name" value="SYNTHASE (CCG-9), PUTATIVE (AFU_ORTHOLOGUE AFUA_3G12100)-RELATED"/>
    <property type="match status" value="1"/>
</dbReference>
<evidence type="ECO:0000259" key="4">
    <source>
        <dbReference type="Pfam" id="PF21269"/>
    </source>
</evidence>
<comment type="caution">
    <text evidence="5">The sequence shown here is derived from an EMBL/GenBank/DDBJ whole genome shotgun (WGS) entry which is preliminary data.</text>
</comment>
<dbReference type="PANTHER" id="PTHR47779">
    <property type="entry name" value="SYNTHASE (CCG-9), PUTATIVE (AFU_ORTHOLOGUE AFUA_3G12100)-RELATED"/>
    <property type="match status" value="1"/>
</dbReference>
<dbReference type="InterPro" id="IPR052078">
    <property type="entry name" value="Trehalose_Metab_GTase"/>
</dbReference>